<dbReference type="AlphaFoldDB" id="A0A2R6S6U3"/>
<dbReference type="Proteomes" id="UP000186601">
    <property type="component" value="Unassembled WGS sequence"/>
</dbReference>
<sequence>MRDAFANKVAVVIDERDRGELADREAEKDDMPGVVSEVEHVKVSKRVLLRTIDNFQGEEAKIIILSLVRNSGGSEDDDAVHGHSSAIRPNVGFLKVSSAYKYKLNILTVKDSPKTGQMVVVSGSVMLAWVADIFVLTSAIPMTQIMSLSIAASGALSYALADTLVPNHVLMHVGNVSLRRQTSSSLVGTQYRMFPATHVRGASSASISVTRCAPMNISALMYAAHLAVKNVRMLAADNSVLRPVLPVRNHALGG</sequence>
<keyword evidence="1" id="KW-0472">Membrane</keyword>
<comment type="caution">
    <text evidence="3">The sequence shown here is derived from an EMBL/GenBank/DDBJ whole genome shotgun (WGS) entry which is preliminary data.</text>
</comment>
<dbReference type="OrthoDB" id="3223844at2759"/>
<keyword evidence="1" id="KW-1133">Transmembrane helix</keyword>
<gene>
    <name evidence="3" type="ORF">PHLCEN_2v106</name>
</gene>
<feature type="domain" description="DNA2/NAM7 helicase-like C-terminal" evidence="2">
    <location>
        <begin position="45"/>
        <end position="95"/>
    </location>
</feature>
<proteinExistence type="predicted"/>
<accession>A0A2R6S6U3</accession>
<evidence type="ECO:0000313" key="4">
    <source>
        <dbReference type="Proteomes" id="UP000186601"/>
    </source>
</evidence>
<dbReference type="STRING" id="98765.A0A2R6S6U3"/>
<protein>
    <recommendedName>
        <fullName evidence="2">DNA2/NAM7 helicase-like C-terminal domain-containing protein</fullName>
    </recommendedName>
</protein>
<dbReference type="InterPro" id="IPR041679">
    <property type="entry name" value="DNA2/NAM7-like_C"/>
</dbReference>
<feature type="transmembrane region" description="Helical" evidence="1">
    <location>
        <begin position="118"/>
        <end position="136"/>
    </location>
</feature>
<keyword evidence="4" id="KW-1185">Reference proteome</keyword>
<dbReference type="Gene3D" id="3.40.50.300">
    <property type="entry name" value="P-loop containing nucleotide triphosphate hydrolases"/>
    <property type="match status" value="1"/>
</dbReference>
<dbReference type="EMBL" id="MLYV02000010">
    <property type="protein sequence ID" value="PSS38021.1"/>
    <property type="molecule type" value="Genomic_DNA"/>
</dbReference>
<evidence type="ECO:0000313" key="3">
    <source>
        <dbReference type="EMBL" id="PSS38021.1"/>
    </source>
</evidence>
<dbReference type="Pfam" id="PF13087">
    <property type="entry name" value="AAA_12"/>
    <property type="match status" value="1"/>
</dbReference>
<reference evidence="3 4" key="1">
    <citation type="submission" date="2018-02" db="EMBL/GenBank/DDBJ databases">
        <title>Genome sequence of the basidiomycete white-rot fungus Phlebia centrifuga.</title>
        <authorList>
            <person name="Granchi Z."/>
            <person name="Peng M."/>
            <person name="de Vries R.P."/>
            <person name="Hilden K."/>
            <person name="Makela M.R."/>
            <person name="Grigoriev I."/>
            <person name="Riley R."/>
        </authorList>
    </citation>
    <scope>NUCLEOTIDE SEQUENCE [LARGE SCALE GENOMIC DNA]</scope>
    <source>
        <strain evidence="3 4">FBCC195</strain>
    </source>
</reference>
<organism evidence="3 4">
    <name type="scientific">Hermanssonia centrifuga</name>
    <dbReference type="NCBI Taxonomy" id="98765"/>
    <lineage>
        <taxon>Eukaryota</taxon>
        <taxon>Fungi</taxon>
        <taxon>Dikarya</taxon>
        <taxon>Basidiomycota</taxon>
        <taxon>Agaricomycotina</taxon>
        <taxon>Agaricomycetes</taxon>
        <taxon>Polyporales</taxon>
        <taxon>Meruliaceae</taxon>
        <taxon>Hermanssonia</taxon>
    </lineage>
</organism>
<evidence type="ECO:0000256" key="1">
    <source>
        <dbReference type="SAM" id="Phobius"/>
    </source>
</evidence>
<name>A0A2R6S6U3_9APHY</name>
<dbReference type="InterPro" id="IPR027417">
    <property type="entry name" value="P-loop_NTPase"/>
</dbReference>
<keyword evidence="1" id="KW-0812">Transmembrane</keyword>
<evidence type="ECO:0000259" key="2">
    <source>
        <dbReference type="Pfam" id="PF13087"/>
    </source>
</evidence>